<name>A0A5B6VIZ5_9ROSI</name>
<dbReference type="OrthoDB" id="2272416at2759"/>
<keyword evidence="3" id="KW-1185">Reference proteome</keyword>
<proteinExistence type="predicted"/>
<reference evidence="3" key="1">
    <citation type="journal article" date="2019" name="Plant Biotechnol. J.">
        <title>Genome sequencing of the Australian wild diploid species Gossypium australe highlights disease resistance and delayed gland morphogenesis.</title>
        <authorList>
            <person name="Cai Y."/>
            <person name="Cai X."/>
            <person name="Wang Q."/>
            <person name="Wang P."/>
            <person name="Zhang Y."/>
            <person name="Cai C."/>
            <person name="Xu Y."/>
            <person name="Wang K."/>
            <person name="Zhou Z."/>
            <person name="Wang C."/>
            <person name="Geng S."/>
            <person name="Li B."/>
            <person name="Dong Q."/>
            <person name="Hou Y."/>
            <person name="Wang H."/>
            <person name="Ai P."/>
            <person name="Liu Z."/>
            <person name="Yi F."/>
            <person name="Sun M."/>
            <person name="An G."/>
            <person name="Cheng J."/>
            <person name="Zhang Y."/>
            <person name="Shi Q."/>
            <person name="Xie Y."/>
            <person name="Shi X."/>
            <person name="Chang Y."/>
            <person name="Huang F."/>
            <person name="Chen Y."/>
            <person name="Hong S."/>
            <person name="Mi L."/>
            <person name="Sun Q."/>
            <person name="Zhang L."/>
            <person name="Zhou B."/>
            <person name="Peng R."/>
            <person name="Zhang X."/>
            <person name="Liu F."/>
        </authorList>
    </citation>
    <scope>NUCLEOTIDE SEQUENCE [LARGE SCALE GENOMIC DNA]</scope>
    <source>
        <strain evidence="3">cv. PA1801</strain>
    </source>
</reference>
<dbReference type="Proteomes" id="UP000325315">
    <property type="component" value="Unassembled WGS sequence"/>
</dbReference>
<dbReference type="PANTHER" id="PTHR34482:SF36">
    <property type="entry name" value="RETROTRANSPOSON GAG DOMAIN-CONTAINING PROTEIN"/>
    <property type="match status" value="1"/>
</dbReference>
<sequence length="113" mass="13197">MAEYWLEATKHIITDIDCTSAQKLKGVVSLLRDKAYQLWFTVEQGAQFEQVNWDYFTNAFHSKYVGASYMEARRSEFMSMVQSERSIAEYDRALGASDYDKCVRFEEGICYDL</sequence>
<dbReference type="PANTHER" id="PTHR34482">
    <property type="entry name" value="DNA DAMAGE-INDUCIBLE PROTEIN 1-LIKE"/>
    <property type="match status" value="1"/>
</dbReference>
<organism evidence="2 3">
    <name type="scientific">Gossypium australe</name>
    <dbReference type="NCBI Taxonomy" id="47621"/>
    <lineage>
        <taxon>Eukaryota</taxon>
        <taxon>Viridiplantae</taxon>
        <taxon>Streptophyta</taxon>
        <taxon>Embryophyta</taxon>
        <taxon>Tracheophyta</taxon>
        <taxon>Spermatophyta</taxon>
        <taxon>Magnoliopsida</taxon>
        <taxon>eudicotyledons</taxon>
        <taxon>Gunneridae</taxon>
        <taxon>Pentapetalae</taxon>
        <taxon>rosids</taxon>
        <taxon>malvids</taxon>
        <taxon>Malvales</taxon>
        <taxon>Malvaceae</taxon>
        <taxon>Malvoideae</taxon>
        <taxon>Gossypium</taxon>
    </lineage>
</organism>
<accession>A0A5B6VIZ5</accession>
<evidence type="ECO:0000313" key="2">
    <source>
        <dbReference type="EMBL" id="KAA3469051.1"/>
    </source>
</evidence>
<dbReference type="InterPro" id="IPR005162">
    <property type="entry name" value="Retrotrans_gag_dom"/>
</dbReference>
<feature type="domain" description="Retrotransposon gag" evidence="1">
    <location>
        <begin position="27"/>
        <end position="93"/>
    </location>
</feature>
<gene>
    <name evidence="2" type="ORF">EPI10_014884</name>
</gene>
<dbReference type="AlphaFoldDB" id="A0A5B6VIZ5"/>
<comment type="caution">
    <text evidence="2">The sequence shown here is derived from an EMBL/GenBank/DDBJ whole genome shotgun (WGS) entry which is preliminary data.</text>
</comment>
<dbReference type="Pfam" id="PF03732">
    <property type="entry name" value="Retrotrans_gag"/>
    <property type="match status" value="1"/>
</dbReference>
<evidence type="ECO:0000313" key="3">
    <source>
        <dbReference type="Proteomes" id="UP000325315"/>
    </source>
</evidence>
<protein>
    <submittedName>
        <fullName evidence="2">1-phosphatidylinositol-4,5-bisphosphate phosphodiesterase beta-2</fullName>
    </submittedName>
</protein>
<evidence type="ECO:0000259" key="1">
    <source>
        <dbReference type="Pfam" id="PF03732"/>
    </source>
</evidence>
<dbReference type="EMBL" id="SMMG02000006">
    <property type="protein sequence ID" value="KAA3469051.1"/>
    <property type="molecule type" value="Genomic_DNA"/>
</dbReference>